<reference evidence="1" key="2">
    <citation type="submission" date="2020-05" db="EMBL/GenBank/DDBJ databases">
        <authorList>
            <person name="Kim H.-S."/>
            <person name="Proctor R.H."/>
            <person name="Brown D.W."/>
        </authorList>
    </citation>
    <scope>NUCLEOTIDE SEQUENCE</scope>
    <source>
        <strain evidence="1">NRRL 20472</strain>
    </source>
</reference>
<accession>A0A8H4U508</accession>
<organism evidence="1 2">
    <name type="scientific">Fusarium sarcochroum</name>
    <dbReference type="NCBI Taxonomy" id="1208366"/>
    <lineage>
        <taxon>Eukaryota</taxon>
        <taxon>Fungi</taxon>
        <taxon>Dikarya</taxon>
        <taxon>Ascomycota</taxon>
        <taxon>Pezizomycotina</taxon>
        <taxon>Sordariomycetes</taxon>
        <taxon>Hypocreomycetidae</taxon>
        <taxon>Hypocreales</taxon>
        <taxon>Nectriaceae</taxon>
        <taxon>Fusarium</taxon>
        <taxon>Fusarium lateritium species complex</taxon>
    </lineage>
</organism>
<sequence length="306" mass="34983">MSEHDNEHSGQNSTARPQWLTFLETRMEEERDELASETLYYEIVRDMLLAESDPDKAIAQAIQRFYDNYATEYPKEFNTYMQEPPEYGAGYILNSISVIVFDTIAKMPFTDPKQDVLSGFLIGITKGAAKEFDEQDPKFVCYLWGLQAAATERWNWNRVDSMSSDREGPIVDEIIDLWLSTSALIAKLFKAGLLGEEGPRWISHDFERAFKTNTRGDVTKHPIRQAQILGTAIYVLIAGEAFAKEAKTTSEKRHYELNAEKWKFWASKLQEVAQVVGEDALGNLKQKAQEAHDKMVELYPEAFNSE</sequence>
<dbReference type="InterPro" id="IPR022085">
    <property type="entry name" value="OpdG"/>
</dbReference>
<evidence type="ECO:0000313" key="1">
    <source>
        <dbReference type="EMBL" id="KAF4969881.1"/>
    </source>
</evidence>
<proteinExistence type="predicted"/>
<dbReference type="OrthoDB" id="5075004at2759"/>
<keyword evidence="2" id="KW-1185">Reference proteome</keyword>
<name>A0A8H4U508_9HYPO</name>
<dbReference type="Proteomes" id="UP000622797">
    <property type="component" value="Unassembled WGS sequence"/>
</dbReference>
<protein>
    <submittedName>
        <fullName evidence="1">Uncharacterized protein</fullName>
    </submittedName>
</protein>
<reference evidence="1" key="1">
    <citation type="journal article" date="2020" name="BMC Genomics">
        <title>Correction to: Identification and distribution of gene clusters required for synthesis of sphingolipid metabolism inhibitors in diverse species of the filamentous fungus Fusarium.</title>
        <authorList>
            <person name="Kim H.S."/>
            <person name="Lohmar J.M."/>
            <person name="Busman M."/>
            <person name="Brown D.W."/>
            <person name="Naumann T.A."/>
            <person name="Divon H.H."/>
            <person name="Lysoe E."/>
            <person name="Uhlig S."/>
            <person name="Proctor R.H."/>
        </authorList>
    </citation>
    <scope>NUCLEOTIDE SEQUENCE</scope>
    <source>
        <strain evidence="1">NRRL 20472</strain>
    </source>
</reference>
<dbReference type="EMBL" id="JABEXW010000147">
    <property type="protein sequence ID" value="KAF4969881.1"/>
    <property type="molecule type" value="Genomic_DNA"/>
</dbReference>
<dbReference type="AlphaFoldDB" id="A0A8H4U508"/>
<comment type="caution">
    <text evidence="1">The sequence shown here is derived from an EMBL/GenBank/DDBJ whole genome shotgun (WGS) entry which is preliminary data.</text>
</comment>
<dbReference type="Pfam" id="PF12311">
    <property type="entry name" value="DUF3632"/>
    <property type="match status" value="1"/>
</dbReference>
<gene>
    <name evidence="1" type="ORF">FSARC_2976</name>
</gene>
<evidence type="ECO:0000313" key="2">
    <source>
        <dbReference type="Proteomes" id="UP000622797"/>
    </source>
</evidence>